<dbReference type="SUPFAM" id="SSF52540">
    <property type="entry name" value="P-loop containing nucleoside triphosphate hydrolases"/>
    <property type="match status" value="2"/>
</dbReference>
<evidence type="ECO:0000256" key="1">
    <source>
        <dbReference type="ARBA" id="ARBA00004202"/>
    </source>
</evidence>
<dbReference type="Pfam" id="PF08352">
    <property type="entry name" value="oligo_HPY"/>
    <property type="match status" value="2"/>
</dbReference>
<evidence type="ECO:0000313" key="10">
    <source>
        <dbReference type="Proteomes" id="UP000660454"/>
    </source>
</evidence>
<dbReference type="PANTHER" id="PTHR43297:SF2">
    <property type="entry name" value="DIPEPTIDE TRANSPORT ATP-BINDING PROTEIN DPPD"/>
    <property type="match status" value="1"/>
</dbReference>
<evidence type="ECO:0000256" key="4">
    <source>
        <dbReference type="ARBA" id="ARBA00022475"/>
    </source>
</evidence>
<dbReference type="SMART" id="SM00382">
    <property type="entry name" value="AAA"/>
    <property type="match status" value="2"/>
</dbReference>
<comment type="subcellular location">
    <subcellularLocation>
        <location evidence="1">Cell membrane</location>
        <topology evidence="1">Peripheral membrane protein</topology>
    </subcellularLocation>
</comment>
<gene>
    <name evidence="9" type="ORF">Msi02_33470</name>
</gene>
<reference evidence="9 10" key="1">
    <citation type="submission" date="2021-01" db="EMBL/GenBank/DDBJ databases">
        <title>Whole genome shotgun sequence of Microbispora siamensis NBRC 104113.</title>
        <authorList>
            <person name="Komaki H."/>
            <person name="Tamura T."/>
        </authorList>
    </citation>
    <scope>NUCLEOTIDE SEQUENCE [LARGE SCALE GENOMIC DNA]</scope>
    <source>
        <strain evidence="9 10">NBRC 104113</strain>
    </source>
</reference>
<dbReference type="InterPro" id="IPR017871">
    <property type="entry name" value="ABC_transporter-like_CS"/>
</dbReference>
<dbReference type="InterPro" id="IPR027417">
    <property type="entry name" value="P-loop_NTPase"/>
</dbReference>
<evidence type="ECO:0000256" key="6">
    <source>
        <dbReference type="ARBA" id="ARBA00022840"/>
    </source>
</evidence>
<evidence type="ECO:0000259" key="8">
    <source>
        <dbReference type="PROSITE" id="PS50893"/>
    </source>
</evidence>
<dbReference type="Gene3D" id="3.40.50.300">
    <property type="entry name" value="P-loop containing nucleotide triphosphate hydrolases"/>
    <property type="match status" value="2"/>
</dbReference>
<name>A0ABQ4GMD9_9ACTN</name>
<organism evidence="9 10">
    <name type="scientific">Microbispora siamensis</name>
    <dbReference type="NCBI Taxonomy" id="564413"/>
    <lineage>
        <taxon>Bacteria</taxon>
        <taxon>Bacillati</taxon>
        <taxon>Actinomycetota</taxon>
        <taxon>Actinomycetes</taxon>
        <taxon>Streptosporangiales</taxon>
        <taxon>Streptosporangiaceae</taxon>
        <taxon>Microbispora</taxon>
    </lineage>
</organism>
<dbReference type="InterPro" id="IPR003439">
    <property type="entry name" value="ABC_transporter-like_ATP-bd"/>
</dbReference>
<dbReference type="PROSITE" id="PS50893">
    <property type="entry name" value="ABC_TRANSPORTER_2"/>
    <property type="match status" value="2"/>
</dbReference>
<evidence type="ECO:0000256" key="7">
    <source>
        <dbReference type="ARBA" id="ARBA00023136"/>
    </source>
</evidence>
<evidence type="ECO:0000256" key="5">
    <source>
        <dbReference type="ARBA" id="ARBA00022741"/>
    </source>
</evidence>
<accession>A0ABQ4GMD9</accession>
<keyword evidence="10" id="KW-1185">Reference proteome</keyword>
<keyword evidence="4" id="KW-1003">Cell membrane</keyword>
<dbReference type="Pfam" id="PF00005">
    <property type="entry name" value="ABC_tran"/>
    <property type="match status" value="2"/>
</dbReference>
<dbReference type="CDD" id="cd03257">
    <property type="entry name" value="ABC_NikE_OppD_transporters"/>
    <property type="match status" value="2"/>
</dbReference>
<keyword evidence="5" id="KW-0547">Nucleotide-binding</keyword>
<dbReference type="NCBIfam" id="NF008453">
    <property type="entry name" value="PRK11308.1"/>
    <property type="match status" value="2"/>
</dbReference>
<feature type="domain" description="ABC transporter" evidence="8">
    <location>
        <begin position="329"/>
        <end position="555"/>
    </location>
</feature>
<dbReference type="PANTHER" id="PTHR43297">
    <property type="entry name" value="OLIGOPEPTIDE TRANSPORT ATP-BINDING PROTEIN APPD"/>
    <property type="match status" value="1"/>
</dbReference>
<dbReference type="Proteomes" id="UP000660454">
    <property type="component" value="Unassembled WGS sequence"/>
</dbReference>
<evidence type="ECO:0000256" key="2">
    <source>
        <dbReference type="ARBA" id="ARBA00005417"/>
    </source>
</evidence>
<evidence type="ECO:0000256" key="3">
    <source>
        <dbReference type="ARBA" id="ARBA00022448"/>
    </source>
</evidence>
<comment type="similarity">
    <text evidence="2">Belongs to the ABC transporter superfamily.</text>
</comment>
<dbReference type="PROSITE" id="PS00211">
    <property type="entry name" value="ABC_TRANSPORTER_1"/>
    <property type="match status" value="2"/>
</dbReference>
<dbReference type="NCBIfam" id="TIGR01727">
    <property type="entry name" value="oligo_HPY"/>
    <property type="match status" value="1"/>
</dbReference>
<keyword evidence="7" id="KW-0472">Membrane</keyword>
<keyword evidence="6 9" id="KW-0067">ATP-binding</keyword>
<dbReference type="InterPro" id="IPR003593">
    <property type="entry name" value="AAA+_ATPase"/>
</dbReference>
<keyword evidence="3" id="KW-0813">Transport</keyword>
<comment type="caution">
    <text evidence="9">The sequence shown here is derived from an EMBL/GenBank/DDBJ whole genome shotgun (WGS) entry which is preliminary data.</text>
</comment>
<dbReference type="EMBL" id="BOOF01000017">
    <property type="protein sequence ID" value="GIH62530.1"/>
    <property type="molecule type" value="Genomic_DNA"/>
</dbReference>
<dbReference type="InterPro" id="IPR050388">
    <property type="entry name" value="ABC_Ni/Peptide_Import"/>
</dbReference>
<protein>
    <submittedName>
        <fullName evidence="9">ABC transporter ATP-binding protein</fullName>
    </submittedName>
</protein>
<evidence type="ECO:0000313" key="9">
    <source>
        <dbReference type="EMBL" id="GIH62530.1"/>
    </source>
</evidence>
<proteinExistence type="inferred from homology"/>
<dbReference type="GO" id="GO:0005524">
    <property type="term" value="F:ATP binding"/>
    <property type="evidence" value="ECO:0007669"/>
    <property type="project" value="UniProtKB-KW"/>
</dbReference>
<dbReference type="InterPro" id="IPR013563">
    <property type="entry name" value="Oligopep_ABC_C"/>
</dbReference>
<sequence length="565" mass="58763">MLHARDVRVTSAAGVLVTGIDLRLAPGETVAIVGESGSGKSMTARALTGLLPEGVHATGRLELSGQAYDLAAARTPWQRIRGSQIALLLQDPFTSLSPGHRCGEQIGWALPRAGRAAGVARLLAEVGLPAEVAERYPFQLSGGMRQRVAIAAALAAGPGLLIADEPTTALDVTTQHEVLELVAGLQRARRTGLILITHDLRLARARADRIMVMYAGRLVEEGPAAEVMDRPAHPYTARLAACDPPVTHRLPALPTIPGSVPRPYAVSGACAFADRCDLAIEACRTAEPALAEVAHGHAAACVRPSDVRQVVAPSAAAVPPVAGPSSALLTVRGLTKRFPGSAGPALDGVDLEVAAGEAVAVVGESGSGKTTLARCVVGLERADGGSVEFGGRATGPRRVQYVFQDPYSALNPGLTVGASLAEALRAAGRPRSEVPGLLDLVGLPAAYARRRPRALSGGERQRVAIARALAPGAEVLVCDEPVSALDVSVQAQVLNLLSDLRRDLGLTLLFITHDLAVARQVADRVYVMHRGRVVETGPVGDVLGAPTHEYTQRLLASVPAATRAE</sequence>
<feature type="domain" description="ABC transporter" evidence="8">
    <location>
        <begin position="2"/>
        <end position="240"/>
    </location>
</feature>